<name>A0ABW4DWI3_9RHOB</name>
<sequence>MHVVGICRFSLLGRGDWKAYQGASDAEVAVIADQQAATLFAPDRIERRLATLQHLTLASLQAQTDQDFTLIVLAPETMPAPYKQRLSQICSAVPQVVLRFFPLIHVVDAQKAVLAELGMELKTMVQFRLDDDDAVCTTFVERKRQIASRLVAVCTPLALSFRSVLFCSAGGEQAGIYAWDSPFFSAGAALYHPTRSIFSFGHFALMRRFASIVIPDGMSLATHNGQNDTLFDADRIRRQGFVRMDKAEISKTCASQFPFLTAKGKGMAGLPNAG</sequence>
<accession>A0ABW4DWI3</accession>
<proteinExistence type="predicted"/>
<keyword evidence="2" id="KW-1185">Reference proteome</keyword>
<dbReference type="EMBL" id="JBHTOQ010000022">
    <property type="protein sequence ID" value="MFD1481544.1"/>
    <property type="molecule type" value="Genomic_DNA"/>
</dbReference>
<dbReference type="Proteomes" id="UP001597302">
    <property type="component" value="Unassembled WGS sequence"/>
</dbReference>
<evidence type="ECO:0000313" key="2">
    <source>
        <dbReference type="Proteomes" id="UP001597302"/>
    </source>
</evidence>
<dbReference type="RefSeq" id="WP_165571006.1">
    <property type="nucleotide sequence ID" value="NZ_CBCSAJ010000004.1"/>
</dbReference>
<gene>
    <name evidence="1" type="ORF">ACFQ5P_09575</name>
</gene>
<protein>
    <submittedName>
        <fullName evidence="1">Glycosyltransferase</fullName>
    </submittedName>
</protein>
<dbReference type="InterPro" id="IPR021466">
    <property type="entry name" value="Put_rhamnosyl_transferase"/>
</dbReference>
<reference evidence="2" key="1">
    <citation type="journal article" date="2019" name="Int. J. Syst. Evol. Microbiol.">
        <title>The Global Catalogue of Microorganisms (GCM) 10K type strain sequencing project: providing services to taxonomists for standard genome sequencing and annotation.</title>
        <authorList>
            <consortium name="The Broad Institute Genomics Platform"/>
            <consortium name="The Broad Institute Genome Sequencing Center for Infectious Disease"/>
            <person name="Wu L."/>
            <person name="Ma J."/>
        </authorList>
    </citation>
    <scope>NUCLEOTIDE SEQUENCE [LARGE SCALE GENOMIC DNA]</scope>
    <source>
        <strain evidence="2">CCM 8875</strain>
    </source>
</reference>
<organism evidence="1 2">
    <name type="scientific">Paracoccus nototheniae</name>
    <dbReference type="NCBI Taxonomy" id="2489002"/>
    <lineage>
        <taxon>Bacteria</taxon>
        <taxon>Pseudomonadati</taxon>
        <taxon>Pseudomonadota</taxon>
        <taxon>Alphaproteobacteria</taxon>
        <taxon>Rhodobacterales</taxon>
        <taxon>Paracoccaceae</taxon>
        <taxon>Paracoccus</taxon>
    </lineage>
</organism>
<evidence type="ECO:0000313" key="1">
    <source>
        <dbReference type="EMBL" id="MFD1481544.1"/>
    </source>
</evidence>
<dbReference type="Pfam" id="PF11316">
    <property type="entry name" value="Rhamno_transf"/>
    <property type="match status" value="1"/>
</dbReference>
<comment type="caution">
    <text evidence="1">The sequence shown here is derived from an EMBL/GenBank/DDBJ whole genome shotgun (WGS) entry which is preliminary data.</text>
</comment>